<evidence type="ECO:0000313" key="2">
    <source>
        <dbReference type="Proteomes" id="UP001153331"/>
    </source>
</evidence>
<accession>A0ACC2INF2</accession>
<proteinExistence type="predicted"/>
<name>A0ACC2INF2_9PLEO</name>
<protein>
    <submittedName>
        <fullName evidence="1">Uncharacterized protein</fullName>
    </submittedName>
</protein>
<dbReference type="EMBL" id="JAPHNI010000085">
    <property type="protein sequence ID" value="KAJ8116652.1"/>
    <property type="molecule type" value="Genomic_DNA"/>
</dbReference>
<evidence type="ECO:0000313" key="1">
    <source>
        <dbReference type="EMBL" id="KAJ8116652.1"/>
    </source>
</evidence>
<gene>
    <name evidence="1" type="ORF">OPT61_g1970</name>
</gene>
<keyword evidence="2" id="KW-1185">Reference proteome</keyword>
<organism evidence="1 2">
    <name type="scientific">Boeremia exigua</name>
    <dbReference type="NCBI Taxonomy" id="749465"/>
    <lineage>
        <taxon>Eukaryota</taxon>
        <taxon>Fungi</taxon>
        <taxon>Dikarya</taxon>
        <taxon>Ascomycota</taxon>
        <taxon>Pezizomycotina</taxon>
        <taxon>Dothideomycetes</taxon>
        <taxon>Pleosporomycetidae</taxon>
        <taxon>Pleosporales</taxon>
        <taxon>Pleosporineae</taxon>
        <taxon>Didymellaceae</taxon>
        <taxon>Boeremia</taxon>
    </lineage>
</organism>
<comment type="caution">
    <text evidence="1">The sequence shown here is derived from an EMBL/GenBank/DDBJ whole genome shotgun (WGS) entry which is preliminary data.</text>
</comment>
<sequence>MATKIADVFQIQVHCNSPERSTASVVSDATEAADLVTLCPSCAMELCQVTITVTHTVRPKMRLLLSKNDGITDEARKIGSRNNNIVKPGAEAAQLEEVQAPDQSQKMCTFTASATTLALVVRLHPASLITPTGSIFVNSRSLGCNDRRAGMGSGKDRRVVPSGWGEKLRDSPQGVDACRQTMQATSMDAATASTFSPGYAVAQGEDRGSMS</sequence>
<reference evidence="1" key="1">
    <citation type="submission" date="2022-11" db="EMBL/GenBank/DDBJ databases">
        <title>Genome Sequence of Boeremia exigua.</title>
        <authorList>
            <person name="Buettner E."/>
        </authorList>
    </citation>
    <scope>NUCLEOTIDE SEQUENCE</scope>
    <source>
        <strain evidence="1">CU02</strain>
    </source>
</reference>
<dbReference type="Proteomes" id="UP001153331">
    <property type="component" value="Unassembled WGS sequence"/>
</dbReference>